<keyword evidence="3" id="KW-1185">Reference proteome</keyword>
<evidence type="ECO:0000313" key="3">
    <source>
        <dbReference type="Proteomes" id="UP000053268"/>
    </source>
</evidence>
<reference evidence="2 3" key="1">
    <citation type="journal article" date="2015" name="Nat. Commun.">
        <title>Outbred genome sequencing and CRISPR/Cas9 gene editing in butterflies.</title>
        <authorList>
            <person name="Li X."/>
            <person name="Fan D."/>
            <person name="Zhang W."/>
            <person name="Liu G."/>
            <person name="Zhang L."/>
            <person name="Zhao L."/>
            <person name="Fang X."/>
            <person name="Chen L."/>
            <person name="Dong Y."/>
            <person name="Chen Y."/>
            <person name="Ding Y."/>
            <person name="Zhao R."/>
            <person name="Feng M."/>
            <person name="Zhu Y."/>
            <person name="Feng Y."/>
            <person name="Jiang X."/>
            <person name="Zhu D."/>
            <person name="Xiang H."/>
            <person name="Feng X."/>
            <person name="Li S."/>
            <person name="Wang J."/>
            <person name="Zhang G."/>
            <person name="Kronforst M.R."/>
            <person name="Wang W."/>
        </authorList>
    </citation>
    <scope>NUCLEOTIDE SEQUENCE [LARGE SCALE GENOMIC DNA]</scope>
    <source>
        <strain evidence="2">Ya'a_city_454_Px</strain>
        <tissue evidence="2">Whole body</tissue>
    </source>
</reference>
<sequence length="72" mass="7612">MSHFTGRVALARDAATPCATRSCSAAGPGHWRTAPRAPRTLRAHTAPRSPALHLAPALSPYETPTIASRSPR</sequence>
<dbReference type="EMBL" id="KQ458981">
    <property type="protein sequence ID" value="KPJ04435.1"/>
    <property type="molecule type" value="Genomic_DNA"/>
</dbReference>
<evidence type="ECO:0000256" key="1">
    <source>
        <dbReference type="SAM" id="MobiDB-lite"/>
    </source>
</evidence>
<feature type="compositionally biased region" description="Low complexity" evidence="1">
    <location>
        <begin position="32"/>
        <end position="48"/>
    </location>
</feature>
<proteinExistence type="predicted"/>
<gene>
    <name evidence="2" type="ORF">RR46_01900</name>
</gene>
<feature type="region of interest" description="Disordered" evidence="1">
    <location>
        <begin position="21"/>
        <end position="72"/>
    </location>
</feature>
<organism evidence="2 3">
    <name type="scientific">Papilio xuthus</name>
    <name type="common">Asian swallowtail butterfly</name>
    <dbReference type="NCBI Taxonomy" id="66420"/>
    <lineage>
        <taxon>Eukaryota</taxon>
        <taxon>Metazoa</taxon>
        <taxon>Ecdysozoa</taxon>
        <taxon>Arthropoda</taxon>
        <taxon>Hexapoda</taxon>
        <taxon>Insecta</taxon>
        <taxon>Pterygota</taxon>
        <taxon>Neoptera</taxon>
        <taxon>Endopterygota</taxon>
        <taxon>Lepidoptera</taxon>
        <taxon>Glossata</taxon>
        <taxon>Ditrysia</taxon>
        <taxon>Papilionoidea</taxon>
        <taxon>Papilionidae</taxon>
        <taxon>Papilioninae</taxon>
        <taxon>Papilio</taxon>
    </lineage>
</organism>
<protein>
    <submittedName>
        <fullName evidence="2">Uncharacterized protein</fullName>
    </submittedName>
</protein>
<name>A0A194QHM0_PAPXU</name>
<accession>A0A194QHM0</accession>
<dbReference type="AlphaFoldDB" id="A0A194QHM0"/>
<dbReference type="Proteomes" id="UP000053268">
    <property type="component" value="Unassembled WGS sequence"/>
</dbReference>
<evidence type="ECO:0000313" key="2">
    <source>
        <dbReference type="EMBL" id="KPJ04435.1"/>
    </source>
</evidence>